<dbReference type="SUPFAM" id="SSF55729">
    <property type="entry name" value="Acyl-CoA N-acyltransferases (Nat)"/>
    <property type="match status" value="1"/>
</dbReference>
<dbReference type="EMBL" id="BNJQ01000014">
    <property type="protein sequence ID" value="GHP06792.1"/>
    <property type="molecule type" value="Genomic_DNA"/>
</dbReference>
<name>A0A830HIY8_9CHLO</name>
<evidence type="ECO:0000313" key="1">
    <source>
        <dbReference type="EMBL" id="GHP06792.1"/>
    </source>
</evidence>
<gene>
    <name evidence="1" type="ORF">PPROV_000553600</name>
</gene>
<sequence length="277" mass="29372">MGACLSSRVMPTVVRSPAAKDVFSNFDAGSKLEAHYIDSDQHMHWNGTVDMLARAFCGSTTSAPCPILSWVYTGTLQLGPLASAPNEERVEWFKYMQGFCAHTCVGRGGLYVLVDKGTGKVVAATGVIPPGARSLSQQSLCEMIAVDGKLKRPKHDKALDGKWMARNAYLTKTMNSVHHELAPGDHYYILMFGVDPAAQGTGAAGALLSLLHKLADADGVPIYLESGAKKGPGFFAKKGGFQPMKRVTLSLGKAEAFDATNDGGLVGMVRSAGTGPH</sequence>
<dbReference type="InterPro" id="IPR052523">
    <property type="entry name" value="Trichothecene_AcTrans"/>
</dbReference>
<protein>
    <recommendedName>
        <fullName evidence="3">N-acetyltransferase domain-containing protein</fullName>
    </recommendedName>
</protein>
<dbReference type="AlphaFoldDB" id="A0A830HIY8"/>
<dbReference type="PANTHER" id="PTHR42791">
    <property type="entry name" value="GNAT FAMILY ACETYLTRANSFERASE"/>
    <property type="match status" value="1"/>
</dbReference>
<dbReference type="Gene3D" id="3.40.630.30">
    <property type="match status" value="1"/>
</dbReference>
<evidence type="ECO:0008006" key="3">
    <source>
        <dbReference type="Google" id="ProtNLM"/>
    </source>
</evidence>
<comment type="caution">
    <text evidence="1">The sequence shown here is derived from an EMBL/GenBank/DDBJ whole genome shotgun (WGS) entry which is preliminary data.</text>
</comment>
<dbReference type="PANTHER" id="PTHR42791:SF1">
    <property type="entry name" value="N-ACETYLTRANSFERASE DOMAIN-CONTAINING PROTEIN"/>
    <property type="match status" value="1"/>
</dbReference>
<proteinExistence type="predicted"/>
<keyword evidence="2" id="KW-1185">Reference proteome</keyword>
<evidence type="ECO:0000313" key="2">
    <source>
        <dbReference type="Proteomes" id="UP000660262"/>
    </source>
</evidence>
<dbReference type="InterPro" id="IPR016181">
    <property type="entry name" value="Acyl_CoA_acyltransferase"/>
</dbReference>
<organism evidence="1 2">
    <name type="scientific">Pycnococcus provasolii</name>
    <dbReference type="NCBI Taxonomy" id="41880"/>
    <lineage>
        <taxon>Eukaryota</taxon>
        <taxon>Viridiplantae</taxon>
        <taxon>Chlorophyta</taxon>
        <taxon>Pseudoscourfieldiophyceae</taxon>
        <taxon>Pseudoscourfieldiales</taxon>
        <taxon>Pycnococcaceae</taxon>
        <taxon>Pycnococcus</taxon>
    </lineage>
</organism>
<reference evidence="1" key="1">
    <citation type="submission" date="2020-10" db="EMBL/GenBank/DDBJ databases">
        <title>Unveiling of a novel bifunctional photoreceptor, Dualchrome1, isolated from a cosmopolitan green alga.</title>
        <authorList>
            <person name="Suzuki S."/>
            <person name="Kawachi M."/>
        </authorList>
    </citation>
    <scope>NUCLEOTIDE SEQUENCE</scope>
    <source>
        <strain evidence="1">NIES 2893</strain>
    </source>
</reference>
<dbReference type="Proteomes" id="UP000660262">
    <property type="component" value="Unassembled WGS sequence"/>
</dbReference>
<accession>A0A830HIY8</accession>